<keyword evidence="2" id="KW-1185">Reference proteome</keyword>
<sequence>MAASDNMRGIPIILCALVVVMVVVQSSSSLIYVSSLSVSTNSKVQIAINNERSERLVQPTKMNQPYNEGYAGLKGELVPLNFYQHPMIGVECFYGFIFPNCSCTQHFPVRNGGLNRNSDDCFGPKCLMISSNTHVQREIVGNYSCVLREREGQAVVDCSHNSNPYTDNLFYFSECNPYVPKPHLNRFLNVTTVLNLIDHEFRFESIDEHRQKSIVKCPLKRTPGTFLRGYSLQVDVHVHEVSDGFHDTTWVTKVFSCNSTSIEQSSPLTIGDRFLQLLLVKNK</sequence>
<accession>A0AA88KVG6</accession>
<evidence type="ECO:0000313" key="1">
    <source>
        <dbReference type="EMBL" id="KAG2391930.1"/>
    </source>
</evidence>
<dbReference type="GeneID" id="68105868"/>
<dbReference type="RefSeq" id="XP_044553824.1">
    <property type="nucleotide sequence ID" value="XM_044689289.1"/>
</dbReference>
<protein>
    <submittedName>
        <fullName evidence="1">Uncharacterized protein</fullName>
    </submittedName>
</protein>
<organism evidence="1 2">
    <name type="scientific">Naegleria lovaniensis</name>
    <name type="common">Amoeba</name>
    <dbReference type="NCBI Taxonomy" id="51637"/>
    <lineage>
        <taxon>Eukaryota</taxon>
        <taxon>Discoba</taxon>
        <taxon>Heterolobosea</taxon>
        <taxon>Tetramitia</taxon>
        <taxon>Eutetramitia</taxon>
        <taxon>Vahlkampfiidae</taxon>
        <taxon>Naegleria</taxon>
    </lineage>
</organism>
<dbReference type="Proteomes" id="UP000816034">
    <property type="component" value="Unassembled WGS sequence"/>
</dbReference>
<dbReference type="EMBL" id="PYSW02000006">
    <property type="protein sequence ID" value="KAG2391930.1"/>
    <property type="molecule type" value="Genomic_DNA"/>
</dbReference>
<dbReference type="AlphaFoldDB" id="A0AA88KVG6"/>
<gene>
    <name evidence="1" type="ORF">C9374_013415</name>
</gene>
<evidence type="ECO:0000313" key="2">
    <source>
        <dbReference type="Proteomes" id="UP000816034"/>
    </source>
</evidence>
<reference evidence="1 2" key="1">
    <citation type="journal article" date="2018" name="BMC Genomics">
        <title>The genome of Naegleria lovaniensis, the basis for a comparative approach to unravel pathogenicity factors of the human pathogenic amoeba N. fowleri.</title>
        <authorList>
            <person name="Liechti N."/>
            <person name="Schurch N."/>
            <person name="Bruggmann R."/>
            <person name="Wittwer M."/>
        </authorList>
    </citation>
    <scope>NUCLEOTIDE SEQUENCE [LARGE SCALE GENOMIC DNA]</scope>
    <source>
        <strain evidence="1 2">ATCC 30569</strain>
    </source>
</reference>
<proteinExistence type="predicted"/>
<name>A0AA88KVG6_NAELO</name>
<comment type="caution">
    <text evidence="1">The sequence shown here is derived from an EMBL/GenBank/DDBJ whole genome shotgun (WGS) entry which is preliminary data.</text>
</comment>